<dbReference type="AlphaFoldDB" id="C7JDM6"/>
<feature type="region of interest" description="Disordered" evidence="2">
    <location>
        <begin position="343"/>
        <end position="383"/>
    </location>
</feature>
<proteinExistence type="inferred from homology"/>
<reference evidence="4 5" key="1">
    <citation type="journal article" date="2009" name="Nucleic Acids Res.">
        <title>Whole-genome analyses reveal genetic instability of Acetobacter pasteurianus.</title>
        <authorList>
            <person name="Azuma Y."/>
            <person name="Hosoyama A."/>
            <person name="Matsutani M."/>
            <person name="Furuya N."/>
            <person name="Horikawa H."/>
            <person name="Harada T."/>
            <person name="Hirakawa H."/>
            <person name="Kuhara S."/>
            <person name="Matsushita K."/>
            <person name="Fujita N."/>
            <person name="Shirai M."/>
        </authorList>
    </citation>
    <scope>NUCLEOTIDE SEQUENCE [LARGE SCALE GENOMIC DNA]</scope>
    <source>
        <strain evidence="5">NBRC 105184 / IFO 3283-01</strain>
    </source>
</reference>
<dbReference type="GO" id="GO:0016705">
    <property type="term" value="F:oxidoreductase activity, acting on paired donors, with incorporation or reduction of molecular oxygen"/>
    <property type="evidence" value="ECO:0007669"/>
    <property type="project" value="UniProtKB-UniRule"/>
</dbReference>
<keyword evidence="1" id="KW-0819">tRNA processing</keyword>
<sequence length="383" mass="42440">MGGIEMQPDCGAVSRGAERMICNHPTSPRNLPSMTAQPTAPTPDTDTAALPICVAALYRFTPFANPADLRGPLQDVCTANGVKGILLLASEGINGTIAGTDAGIAAVLAHIRALPGCADIEVKFSRAPEMPFLRMKVRLKKEIVTMGVEGTDPNHIVGTYVPPTEWNDLLKDPDTILIDTRNDYEVAVGTFEGAIDPQIKTFREFPAWFRQHREELLAKGRKPRVAMFCTGGIRCEKSTAFAKAEGLDEVYHLQGGILKYLETVPEAESLWRGECFVFDQRVTVGHGLKPGELELCHACRTPITAEDKASPKFETGVSCPHCYGQWDEARRARHAERERQARLAEQRGEAHLGANMAEERARKRQQREEEKRRQQALRQQHAH</sequence>
<dbReference type="NCBIfam" id="NF001136">
    <property type="entry name" value="PRK00142.1-4"/>
    <property type="match status" value="1"/>
</dbReference>
<feature type="compositionally biased region" description="Basic and acidic residues" evidence="2">
    <location>
        <begin position="357"/>
        <end position="373"/>
    </location>
</feature>
<dbReference type="HAMAP" id="MF_00469">
    <property type="entry name" value="TrhO"/>
    <property type="match status" value="1"/>
</dbReference>
<comment type="catalytic activity">
    <reaction evidence="1">
        <text>uridine(34) in tRNA + AH2 + O2 = 5-hydroxyuridine(34) in tRNA + A + H2O</text>
        <dbReference type="Rhea" id="RHEA:64224"/>
        <dbReference type="Rhea" id="RHEA-COMP:11727"/>
        <dbReference type="Rhea" id="RHEA-COMP:13381"/>
        <dbReference type="ChEBI" id="CHEBI:13193"/>
        <dbReference type="ChEBI" id="CHEBI:15377"/>
        <dbReference type="ChEBI" id="CHEBI:15379"/>
        <dbReference type="ChEBI" id="CHEBI:17499"/>
        <dbReference type="ChEBI" id="CHEBI:65315"/>
        <dbReference type="ChEBI" id="CHEBI:136877"/>
    </reaction>
</comment>
<dbReference type="Gene3D" id="3.30.70.100">
    <property type="match status" value="1"/>
</dbReference>
<accession>C7JDM6</accession>
<evidence type="ECO:0000313" key="5">
    <source>
        <dbReference type="Proteomes" id="UP000000948"/>
    </source>
</evidence>
<comment type="similarity">
    <text evidence="1">Belongs to the TrhO family.</text>
</comment>
<evidence type="ECO:0000259" key="3">
    <source>
        <dbReference type="PROSITE" id="PS50206"/>
    </source>
</evidence>
<dbReference type="InterPro" id="IPR020936">
    <property type="entry name" value="TrhO"/>
</dbReference>
<keyword evidence="1" id="KW-0560">Oxidoreductase</keyword>
<dbReference type="InterPro" id="IPR036873">
    <property type="entry name" value="Rhodanese-like_dom_sf"/>
</dbReference>
<dbReference type="SUPFAM" id="SSF52821">
    <property type="entry name" value="Rhodanese/Cell cycle control phosphatase"/>
    <property type="match status" value="1"/>
</dbReference>
<dbReference type="InterPro" id="IPR040503">
    <property type="entry name" value="TRHO_N"/>
</dbReference>
<dbReference type="EC" id="1.14.-.-" evidence="1"/>
<dbReference type="EMBL" id="AP011121">
    <property type="protein sequence ID" value="BAH98670.1"/>
    <property type="molecule type" value="Genomic_DNA"/>
</dbReference>
<dbReference type="InterPro" id="IPR001763">
    <property type="entry name" value="Rhodanese-like_dom"/>
</dbReference>
<dbReference type="GO" id="GO:0006400">
    <property type="term" value="P:tRNA modification"/>
    <property type="evidence" value="ECO:0007669"/>
    <property type="project" value="UniProtKB-UniRule"/>
</dbReference>
<dbReference type="Proteomes" id="UP000000948">
    <property type="component" value="Chromosome"/>
</dbReference>
<dbReference type="STRING" id="634452.APA01_05200"/>
<dbReference type="PANTHER" id="PTHR43268">
    <property type="entry name" value="THIOSULFATE SULFURTRANSFERASE/RHODANESE-LIKE DOMAIN-CONTAINING PROTEIN 2"/>
    <property type="match status" value="1"/>
</dbReference>
<evidence type="ECO:0000313" key="4">
    <source>
        <dbReference type="EMBL" id="BAH98670.1"/>
    </source>
</evidence>
<dbReference type="RefSeq" id="WP_012812526.1">
    <property type="nucleotide sequence ID" value="NC_013209.1"/>
</dbReference>
<dbReference type="PROSITE" id="PS50206">
    <property type="entry name" value="RHODANESE_3"/>
    <property type="match status" value="1"/>
</dbReference>
<dbReference type="eggNOG" id="COG1054">
    <property type="taxonomic scope" value="Bacteria"/>
</dbReference>
<dbReference type="Pfam" id="PF00581">
    <property type="entry name" value="Rhodanese"/>
    <property type="match status" value="1"/>
</dbReference>
<dbReference type="SMART" id="SM00450">
    <property type="entry name" value="RHOD"/>
    <property type="match status" value="1"/>
</dbReference>
<dbReference type="HOGENOM" id="CLU_038878_0_0_5"/>
<dbReference type="KEGG" id="apt:APA01_05200"/>
<dbReference type="Gene3D" id="3.40.250.10">
    <property type="entry name" value="Rhodanese-like domain"/>
    <property type="match status" value="1"/>
</dbReference>
<protein>
    <recommendedName>
        <fullName evidence="1">tRNA uridine(34) hydroxylase</fullName>
        <ecNumber evidence="1">1.14.-.-</ecNumber>
    </recommendedName>
    <alternativeName>
        <fullName evidence="1">tRNA hydroxylation protein O</fullName>
    </alternativeName>
</protein>
<comment type="function">
    <text evidence="1">Catalyzes oxygen-dependent 5-hydroxyuridine (ho5U) modification at position 34 in tRNAs.</text>
</comment>
<gene>
    <name evidence="1" type="primary">trhO</name>
    <name evidence="4" type="ordered locus">APA01_05200</name>
</gene>
<evidence type="ECO:0000256" key="1">
    <source>
        <dbReference type="HAMAP-Rule" id="MF_00469"/>
    </source>
</evidence>
<evidence type="ECO:0000256" key="2">
    <source>
        <dbReference type="SAM" id="MobiDB-lite"/>
    </source>
</evidence>
<dbReference type="CDD" id="cd01518">
    <property type="entry name" value="RHOD_YceA"/>
    <property type="match status" value="1"/>
</dbReference>
<name>C7JDM6_ACEP3</name>
<feature type="domain" description="Rhodanese" evidence="3">
    <location>
        <begin position="171"/>
        <end position="269"/>
    </location>
</feature>
<organism evidence="4 5">
    <name type="scientific">Acetobacter pasteurianus (strain NBRC 105184 / IFO 3283-01)</name>
    <dbReference type="NCBI Taxonomy" id="634452"/>
    <lineage>
        <taxon>Bacteria</taxon>
        <taxon>Pseudomonadati</taxon>
        <taxon>Pseudomonadota</taxon>
        <taxon>Alphaproteobacteria</taxon>
        <taxon>Acetobacterales</taxon>
        <taxon>Acetobacteraceae</taxon>
        <taxon>Acetobacter</taxon>
    </lineage>
</organism>
<dbReference type="Pfam" id="PF17773">
    <property type="entry name" value="UPF0176_N"/>
    <property type="match status" value="1"/>
</dbReference>
<dbReference type="PANTHER" id="PTHR43268:SF3">
    <property type="entry name" value="RHODANESE-LIKE DOMAIN-CONTAINING PROTEIN 7-RELATED"/>
    <property type="match status" value="1"/>
</dbReference>